<dbReference type="GO" id="GO:0030246">
    <property type="term" value="F:carbohydrate binding"/>
    <property type="evidence" value="ECO:0007669"/>
    <property type="project" value="InterPro"/>
</dbReference>
<evidence type="ECO:0000313" key="2">
    <source>
        <dbReference type="EMBL" id="PIQ74999.1"/>
    </source>
</evidence>
<evidence type="ECO:0000256" key="1">
    <source>
        <dbReference type="SAM" id="Phobius"/>
    </source>
</evidence>
<feature type="transmembrane region" description="Helical" evidence="1">
    <location>
        <begin position="29"/>
        <end position="50"/>
    </location>
</feature>
<dbReference type="AlphaFoldDB" id="A0A2H0KS73"/>
<gene>
    <name evidence="2" type="ORF">COV84_03595</name>
</gene>
<keyword evidence="1" id="KW-1133">Transmembrane helix</keyword>
<dbReference type="Proteomes" id="UP000229317">
    <property type="component" value="Unassembled WGS sequence"/>
</dbReference>
<dbReference type="NCBIfam" id="TIGR02532">
    <property type="entry name" value="IV_pilin_GFxxxE"/>
    <property type="match status" value="1"/>
</dbReference>
<comment type="caution">
    <text evidence="2">The sequence shown here is derived from an EMBL/GenBank/DDBJ whole genome shotgun (WGS) entry which is preliminary data.</text>
</comment>
<dbReference type="InterPro" id="IPR012902">
    <property type="entry name" value="N_methyl_site"/>
</dbReference>
<keyword evidence="1" id="KW-0812">Transmembrane</keyword>
<accession>A0A2H0KS73</accession>
<organism evidence="2 3">
    <name type="scientific">Candidatus Portnoybacteria bacterium CG11_big_fil_rev_8_21_14_0_20_40_15</name>
    <dbReference type="NCBI Taxonomy" id="1974817"/>
    <lineage>
        <taxon>Bacteria</taxon>
        <taxon>Candidatus Portnoyibacteriota</taxon>
    </lineage>
</organism>
<dbReference type="EMBL" id="PCVO01000053">
    <property type="protein sequence ID" value="PIQ74999.1"/>
    <property type="molecule type" value="Genomic_DNA"/>
</dbReference>
<dbReference type="PROSITE" id="PS00409">
    <property type="entry name" value="PROKAR_NTER_METHYL"/>
    <property type="match status" value="1"/>
</dbReference>
<dbReference type="Gene3D" id="2.60.40.1120">
    <property type="entry name" value="Carboxypeptidase-like, regulatory domain"/>
    <property type="match status" value="1"/>
</dbReference>
<name>A0A2H0KS73_9BACT</name>
<reference evidence="2 3" key="1">
    <citation type="submission" date="2017-09" db="EMBL/GenBank/DDBJ databases">
        <title>Depth-based differentiation of microbial function through sediment-hosted aquifers and enrichment of novel symbionts in the deep terrestrial subsurface.</title>
        <authorList>
            <person name="Probst A.J."/>
            <person name="Ladd B."/>
            <person name="Jarett J.K."/>
            <person name="Geller-Mcgrath D.E."/>
            <person name="Sieber C.M."/>
            <person name="Emerson J.B."/>
            <person name="Anantharaman K."/>
            <person name="Thomas B.C."/>
            <person name="Malmstrom R."/>
            <person name="Stieglmeier M."/>
            <person name="Klingl A."/>
            <person name="Woyke T."/>
            <person name="Ryan C.M."/>
            <person name="Banfield J.F."/>
        </authorList>
    </citation>
    <scope>NUCLEOTIDE SEQUENCE [LARGE SCALE GENOMIC DNA]</scope>
    <source>
        <strain evidence="2">CG11_big_fil_rev_8_21_14_0_20_40_15</strain>
    </source>
</reference>
<keyword evidence="1" id="KW-0472">Membrane</keyword>
<evidence type="ECO:0000313" key="3">
    <source>
        <dbReference type="Proteomes" id="UP000229317"/>
    </source>
</evidence>
<protein>
    <recommendedName>
        <fullName evidence="4">Carboxypeptidase regulatory-like domain-containing protein</fullName>
    </recommendedName>
</protein>
<dbReference type="SUPFAM" id="SSF49452">
    <property type="entry name" value="Starch-binding domain-like"/>
    <property type="match status" value="1"/>
</dbReference>
<evidence type="ECO:0008006" key="4">
    <source>
        <dbReference type="Google" id="ProtNLM"/>
    </source>
</evidence>
<dbReference type="InterPro" id="IPR013784">
    <property type="entry name" value="Carb-bd-like_fold"/>
</dbReference>
<dbReference type="Pfam" id="PF07963">
    <property type="entry name" value="N_methyl"/>
    <property type="match status" value="1"/>
</dbReference>
<sequence length="611" mass="66167">MLSFNNKIFYGCCLENFDKIGMCKKGFTLIEVLIGISLLLLIFVGIYGLIQLGFKMVGQSKARVTATSLANEKIELARNLSYANVGTLGGIPPGSIPETETVLFNRLNYTVKTTVIYIDDPFDGSGEADPLPFDYKRIKIKVSWEGFLGGEVSLQTDVAPQGIETTGQGGIISVLVFNASGEAVPQADVHIENTVVAPPIDAHYQTDDNGRLFLPGAPVCGSCYKITATKTGFSTDRTYAAGELIRGVPLTSPLPEKQFISVMLNKTSDASFAIDKLSIKTVQTIRYAEEKIWSDSFDDESKISEKDQVVASTTLSAVILQEQDGQYLSPGYVISSAIVPTSLVEWGRLNWTDEKPASTDIKYQLLYSSSSEWQLIPDSDLTIGGVKNSDGFFNTPIDLSDLDTTKYHSVKIKANFSTDDPSETPILSDWQITWFSSDTATPVANVAFSMRGGKILGTDESGNPVYKYQENLSTGGTGQMIISNLEWDSYRITINGAATGYDIANSSPAQPLSVNPDVSQTTILKLANHQINTLLVTVEDSGGASLAGATVRAYKTGYDKQKITSDSGQSFFSPLSATTYNLEIKLSGYEDWTGTVDISGQSEQIVVLTPP</sequence>
<proteinExistence type="predicted"/>